<protein>
    <submittedName>
        <fullName evidence="2">IS630 family transposase</fullName>
    </submittedName>
</protein>
<comment type="caution">
    <text evidence="2">The sequence shown here is derived from an EMBL/GenBank/DDBJ whole genome shotgun (WGS) entry which is preliminary data.</text>
</comment>
<evidence type="ECO:0000313" key="2">
    <source>
        <dbReference type="EMBL" id="TLX44085.1"/>
    </source>
</evidence>
<evidence type="ECO:0000259" key="1">
    <source>
        <dbReference type="Pfam" id="PF13358"/>
    </source>
</evidence>
<dbReference type="SUPFAM" id="SSF53098">
    <property type="entry name" value="Ribonuclease H-like"/>
    <property type="match status" value="1"/>
</dbReference>
<feature type="domain" description="Tc1-like transposase DDE" evidence="1">
    <location>
        <begin position="172"/>
        <end position="317"/>
    </location>
</feature>
<proteinExistence type="predicted"/>
<dbReference type="NCBIfam" id="NF033545">
    <property type="entry name" value="transpos_IS630"/>
    <property type="match status" value="1"/>
</dbReference>
<dbReference type="InterPro" id="IPR036397">
    <property type="entry name" value="RNaseH_sf"/>
</dbReference>
<dbReference type="Pfam" id="PF13358">
    <property type="entry name" value="DDE_3"/>
    <property type="match status" value="1"/>
</dbReference>
<organism evidence="2 3">
    <name type="scientific">Xanthobacter autotrophicus</name>
    <dbReference type="NCBI Taxonomy" id="280"/>
    <lineage>
        <taxon>Bacteria</taxon>
        <taxon>Pseudomonadati</taxon>
        <taxon>Pseudomonadota</taxon>
        <taxon>Alphaproteobacteria</taxon>
        <taxon>Hyphomicrobiales</taxon>
        <taxon>Xanthobacteraceae</taxon>
        <taxon>Xanthobacter</taxon>
    </lineage>
</organism>
<dbReference type="PANTHER" id="PTHR30347">
    <property type="entry name" value="POTASSIUM CHANNEL RELATED"/>
    <property type="match status" value="1"/>
</dbReference>
<dbReference type="InterPro" id="IPR038717">
    <property type="entry name" value="Tc1-like_DDE_dom"/>
</dbReference>
<dbReference type="GO" id="GO:0003676">
    <property type="term" value="F:nucleic acid binding"/>
    <property type="evidence" value="ECO:0007669"/>
    <property type="project" value="InterPro"/>
</dbReference>
<dbReference type="SUPFAM" id="SSF46689">
    <property type="entry name" value="Homeodomain-like"/>
    <property type="match status" value="1"/>
</dbReference>
<dbReference type="PANTHER" id="PTHR30347:SF1">
    <property type="entry name" value="MECHANOSENSITIVE CHANNEL MSCK"/>
    <property type="match status" value="1"/>
</dbReference>
<name>A0A6C1KIR5_XANAU</name>
<reference evidence="2 3" key="1">
    <citation type="submission" date="2019-05" db="EMBL/GenBank/DDBJ databases">
        <authorList>
            <person name="Zhou X."/>
        </authorList>
    </citation>
    <scope>NUCLEOTIDE SEQUENCE [LARGE SCALE GENOMIC DNA]</scope>
    <source>
        <strain evidence="2 3">DSM 432</strain>
    </source>
</reference>
<evidence type="ECO:0000313" key="3">
    <source>
        <dbReference type="Proteomes" id="UP000305131"/>
    </source>
</evidence>
<dbReference type="GeneID" id="95772782"/>
<dbReference type="Pfam" id="PF13384">
    <property type="entry name" value="HTH_23"/>
    <property type="match status" value="1"/>
</dbReference>
<dbReference type="InterPro" id="IPR009057">
    <property type="entry name" value="Homeodomain-like_sf"/>
</dbReference>
<accession>A0A6C1KIR5</accession>
<dbReference type="EMBL" id="VAUP01000015">
    <property type="protein sequence ID" value="TLX44085.1"/>
    <property type="molecule type" value="Genomic_DNA"/>
</dbReference>
<sequence length="359" mass="40455">MRNGITIILGEADRRRLDALVADRNTPQKHVWRARIVLMSADGVGTHAIMAETGTAKTTVWRWQARFMAEGVEGLLRDKTRPPGKAPVAQDRASAVVAMTLKPPPHEATHWTTRAMAKVAGLAVSTVQKIWKAHGLAPHRWRQFKLSNDPAFAEKLHDVVGLYVSPPAHALVLSIDEKSQIQALDRTQPGLPLKKGRGATLTHDYKRHGTTTLFAALDVLTGAVFGRNMQRHRHQEFIRFLNALERDIPAGRLVHVILDNYAAHKHEKVRAWLDRHPRWTFHFTPTSSSWLNAVEGFFAILTRRRLQNGVFRSVVDLQAAINRFIGEHNQTPKPFIWRADPEAIIAARNRGFQALESIH</sequence>
<dbReference type="InterPro" id="IPR012337">
    <property type="entry name" value="RNaseH-like_sf"/>
</dbReference>
<dbReference type="OrthoDB" id="2375382at2"/>
<gene>
    <name evidence="2" type="ORF">FBQ73_04830</name>
</gene>
<dbReference type="InterPro" id="IPR052702">
    <property type="entry name" value="MscS-like_channel"/>
</dbReference>
<dbReference type="Proteomes" id="UP000305131">
    <property type="component" value="Unassembled WGS sequence"/>
</dbReference>
<dbReference type="InterPro" id="IPR047655">
    <property type="entry name" value="Transpos_IS630-like"/>
</dbReference>
<dbReference type="Gene3D" id="3.30.420.10">
    <property type="entry name" value="Ribonuclease H-like superfamily/Ribonuclease H"/>
    <property type="match status" value="1"/>
</dbReference>
<dbReference type="RefSeq" id="WP_138398383.1">
    <property type="nucleotide sequence ID" value="NZ_JBAFVI010000001.1"/>
</dbReference>
<dbReference type="AlphaFoldDB" id="A0A6C1KIR5"/>